<feature type="signal peptide" evidence="1">
    <location>
        <begin position="1"/>
        <end position="18"/>
    </location>
</feature>
<keyword evidence="1" id="KW-0732">Signal</keyword>
<gene>
    <name evidence="2" type="ORF">SAMN04488034_102485</name>
</gene>
<evidence type="ECO:0000256" key="1">
    <source>
        <dbReference type="SAM" id="SignalP"/>
    </source>
</evidence>
<dbReference type="AlphaFoldDB" id="A0A1H5LZ46"/>
<sequence length="124" mass="14490">MRHAYIILLLLLSFTSCYQPERNCSDFKTGTFEFESYLNGELVKTRFVRNDSIEIDYFRGKADTSTVRWINDCEYLVKNKNPKNRAEEKPIHMKILTTKGNSYTFEYGLVGETQKQRGTAVKVE</sequence>
<evidence type="ECO:0000313" key="2">
    <source>
        <dbReference type="EMBL" id="SEE82272.1"/>
    </source>
</evidence>
<feature type="chain" id="PRO_5011536396" description="DNA topoisomerase IV" evidence="1">
    <location>
        <begin position="19"/>
        <end position="124"/>
    </location>
</feature>
<dbReference type="OrthoDB" id="1202013at2"/>
<evidence type="ECO:0000313" key="3">
    <source>
        <dbReference type="Proteomes" id="UP000199448"/>
    </source>
</evidence>
<keyword evidence="3" id="KW-1185">Reference proteome</keyword>
<name>A0A1H5LZ46_9FLAO</name>
<evidence type="ECO:0008006" key="4">
    <source>
        <dbReference type="Google" id="ProtNLM"/>
    </source>
</evidence>
<accession>A0A1H5LZ46</accession>
<dbReference type="Proteomes" id="UP000199448">
    <property type="component" value="Unassembled WGS sequence"/>
</dbReference>
<organism evidence="2 3">
    <name type="scientific">Salinimicrobium catena</name>
    <dbReference type="NCBI Taxonomy" id="390640"/>
    <lineage>
        <taxon>Bacteria</taxon>
        <taxon>Pseudomonadati</taxon>
        <taxon>Bacteroidota</taxon>
        <taxon>Flavobacteriia</taxon>
        <taxon>Flavobacteriales</taxon>
        <taxon>Flavobacteriaceae</taxon>
        <taxon>Salinimicrobium</taxon>
    </lineage>
</organism>
<reference evidence="2 3" key="1">
    <citation type="submission" date="2016-10" db="EMBL/GenBank/DDBJ databases">
        <authorList>
            <person name="de Groot N.N."/>
        </authorList>
    </citation>
    <scope>NUCLEOTIDE SEQUENCE [LARGE SCALE GENOMIC DNA]</scope>
    <source>
        <strain evidence="2 3">DSM 23553</strain>
    </source>
</reference>
<dbReference type="PROSITE" id="PS51257">
    <property type="entry name" value="PROKAR_LIPOPROTEIN"/>
    <property type="match status" value="1"/>
</dbReference>
<dbReference type="EMBL" id="FNUG01000002">
    <property type="protein sequence ID" value="SEE82272.1"/>
    <property type="molecule type" value="Genomic_DNA"/>
</dbReference>
<dbReference type="RefSeq" id="WP_093112962.1">
    <property type="nucleotide sequence ID" value="NZ_FNGG01000002.1"/>
</dbReference>
<protein>
    <recommendedName>
        <fullName evidence="4">DNA topoisomerase IV</fullName>
    </recommendedName>
</protein>
<proteinExistence type="predicted"/>
<dbReference type="STRING" id="390640.SAMN04488034_102485"/>